<gene>
    <name evidence="2" type="ORF">LARV_02722</name>
</gene>
<dbReference type="RefSeq" id="WP_075074155.1">
    <property type="nucleotide sequence ID" value="NZ_DF967972.1"/>
</dbReference>
<name>A0A0S7BBE8_9CHLR</name>
<dbReference type="PANTHER" id="PTHR43591">
    <property type="entry name" value="METHYLTRANSFERASE"/>
    <property type="match status" value="1"/>
</dbReference>
<evidence type="ECO:0000313" key="2">
    <source>
        <dbReference type="EMBL" id="GAP14942.1"/>
    </source>
</evidence>
<dbReference type="AlphaFoldDB" id="A0A0S7BBE8"/>
<dbReference type="InterPro" id="IPR025714">
    <property type="entry name" value="Methyltranfer_dom"/>
</dbReference>
<keyword evidence="2" id="KW-0489">Methyltransferase</keyword>
<reference evidence="2" key="1">
    <citation type="submission" date="2015-07" db="EMBL/GenBank/DDBJ databases">
        <title>Draft Genome Sequences of Anaerolinea thermolimosa IMO-1, Bellilinea caldifistulae GOMI-1, Leptolinea tardivitalis YMTK-2, Levilinea saccharolytica KIBI-1,Longilinea arvoryzae KOME-1, Previously Described as Members of the Anaerolineaceae (Chloroflexi).</title>
        <authorList>
            <person name="Sekiguchi Y."/>
            <person name="Ohashi A."/>
            <person name="Matsuura N."/>
            <person name="Tourlousse M.D."/>
        </authorList>
    </citation>
    <scope>NUCLEOTIDE SEQUENCE [LARGE SCALE GENOMIC DNA]</scope>
    <source>
        <strain evidence="2">KOME-1</strain>
    </source>
</reference>
<keyword evidence="2" id="KW-0808">Transferase</keyword>
<accession>A0A0S7BBE8</accession>
<evidence type="ECO:0000259" key="1">
    <source>
        <dbReference type="Pfam" id="PF13847"/>
    </source>
</evidence>
<protein>
    <submittedName>
        <fullName evidence="2">Methylase</fullName>
    </submittedName>
</protein>
<dbReference type="PANTHER" id="PTHR43591:SF24">
    <property type="entry name" value="2-METHOXY-6-POLYPRENYL-1,4-BENZOQUINOL METHYLASE, MITOCHONDRIAL"/>
    <property type="match status" value="1"/>
</dbReference>
<dbReference type="EMBL" id="DF967972">
    <property type="protein sequence ID" value="GAP14942.1"/>
    <property type="molecule type" value="Genomic_DNA"/>
</dbReference>
<dbReference type="OrthoDB" id="9772751at2"/>
<evidence type="ECO:0000313" key="3">
    <source>
        <dbReference type="Proteomes" id="UP000055060"/>
    </source>
</evidence>
<dbReference type="STRING" id="360412.LARV_02722"/>
<dbReference type="GO" id="GO:0032259">
    <property type="term" value="P:methylation"/>
    <property type="evidence" value="ECO:0007669"/>
    <property type="project" value="UniProtKB-KW"/>
</dbReference>
<feature type="domain" description="Methyltransferase" evidence="1">
    <location>
        <begin position="38"/>
        <end position="149"/>
    </location>
</feature>
<dbReference type="Gene3D" id="3.40.50.150">
    <property type="entry name" value="Vaccinia Virus protein VP39"/>
    <property type="match status" value="1"/>
</dbReference>
<organism evidence="2">
    <name type="scientific">Longilinea arvoryzae</name>
    <dbReference type="NCBI Taxonomy" id="360412"/>
    <lineage>
        <taxon>Bacteria</taxon>
        <taxon>Bacillati</taxon>
        <taxon>Chloroflexota</taxon>
        <taxon>Anaerolineae</taxon>
        <taxon>Anaerolineales</taxon>
        <taxon>Anaerolineaceae</taxon>
        <taxon>Longilinea</taxon>
    </lineage>
</organism>
<keyword evidence="3" id="KW-1185">Reference proteome</keyword>
<dbReference type="SUPFAM" id="SSF53335">
    <property type="entry name" value="S-adenosyl-L-methionine-dependent methyltransferases"/>
    <property type="match status" value="1"/>
</dbReference>
<dbReference type="CDD" id="cd02440">
    <property type="entry name" value="AdoMet_MTases"/>
    <property type="match status" value="1"/>
</dbReference>
<proteinExistence type="predicted"/>
<sequence>MKINYKETTSDLLKRIDIHSKFGSRDIDQWMLGLLKLNKGMKILDVACGAGKQCFSFYHFLNGEVEILGGDVSKELLAQARKEAVDQKAHIEFMDLNFNQPFPLGENRFDLLSCCFAIYYAEDIPFTIRQMHRVLAPGGRLFTTGPMPENKQLFYDIIKEATNKPIPPMPGSSRYGSAILSSIRETFCKVEVHIFENPLVFETVEPFMDYTRASLSEDRKLWTSLFNGPDEFEALMEKINAVATRRLAAEGKLVMTKVVGGFIATK</sequence>
<dbReference type="Pfam" id="PF13847">
    <property type="entry name" value="Methyltransf_31"/>
    <property type="match status" value="1"/>
</dbReference>
<dbReference type="Proteomes" id="UP000055060">
    <property type="component" value="Unassembled WGS sequence"/>
</dbReference>
<dbReference type="GO" id="GO:0008168">
    <property type="term" value="F:methyltransferase activity"/>
    <property type="evidence" value="ECO:0007669"/>
    <property type="project" value="UniProtKB-KW"/>
</dbReference>
<dbReference type="InterPro" id="IPR029063">
    <property type="entry name" value="SAM-dependent_MTases_sf"/>
</dbReference>